<name>A0AAV2YV02_9STRA</name>
<dbReference type="AlphaFoldDB" id="A0AAV2YV02"/>
<keyword evidence="1" id="KW-0175">Coiled coil</keyword>
<evidence type="ECO:0000313" key="3">
    <source>
        <dbReference type="EMBL" id="DAZ97526.1"/>
    </source>
</evidence>
<evidence type="ECO:0000256" key="2">
    <source>
        <dbReference type="SAM" id="MobiDB-lite"/>
    </source>
</evidence>
<feature type="compositionally biased region" description="Polar residues" evidence="2">
    <location>
        <begin position="506"/>
        <end position="541"/>
    </location>
</feature>
<keyword evidence="4" id="KW-1185">Reference proteome</keyword>
<comment type="caution">
    <text evidence="3">The sequence shown here is derived from an EMBL/GenBank/DDBJ whole genome shotgun (WGS) entry which is preliminary data.</text>
</comment>
<reference evidence="3" key="2">
    <citation type="journal article" date="2023" name="Microbiol Resour">
        <title>Decontamination and Annotation of the Draft Genome Sequence of the Oomycete Lagenidium giganteum ARSEF 373.</title>
        <authorList>
            <person name="Morgan W.R."/>
            <person name="Tartar A."/>
        </authorList>
    </citation>
    <scope>NUCLEOTIDE SEQUENCE</scope>
    <source>
        <strain evidence="3">ARSEF 373</strain>
    </source>
</reference>
<evidence type="ECO:0000256" key="1">
    <source>
        <dbReference type="SAM" id="Coils"/>
    </source>
</evidence>
<feature type="compositionally biased region" description="Basic and acidic residues" evidence="2">
    <location>
        <begin position="477"/>
        <end position="489"/>
    </location>
</feature>
<gene>
    <name evidence="3" type="ORF">N0F65_003012</name>
</gene>
<evidence type="ECO:0000313" key="4">
    <source>
        <dbReference type="Proteomes" id="UP001146120"/>
    </source>
</evidence>
<accession>A0AAV2YV02</accession>
<dbReference type="Proteomes" id="UP001146120">
    <property type="component" value="Unassembled WGS sequence"/>
</dbReference>
<sequence>MVVTPGGSAAPLMDFLAQTCEEAHAVVQDMKVEDVSEQLAQAVTAMQQSLRSVRESVHEILDDPDKLAALGQYMRMTDQQLIEAGAPVDAAEEDDEQVRSMMVFADNMCSVMDTALSTISQDELDLAAQLSLGIAQRLFEAGHSLFVSMGDEERTKASADRANRITIEELADDADDEATGTSAATATKRRQLRRKQEKHTAALRTYVEGWLKQAREQAVEHPYLAAAATTACLPFIGLAIPMASIVGLALVVEKYYPEHASLTMEMLSNFVQMMKLWLLLIKISARQFGIVAKQCFASWYEYASTNGFIATGKELASTCCNLGWLGASRMYYMMGCGASALKKELKAVKEEAEKAQAKHAEEVEALKAEKRLLEYKLNVLQGMAAQAQLEAEKATELARVSEDKMKALKWELVRKLSVATSLSPTASVSSSLSALSGTSSPRVSLQWKVKDVGLLRRSSTTVLHTHSSDLPTASDDPTTREPAKDETPTHKTALHVVAEKPGADSRTASRTNSRPAPLQSAQKNDYSSVVLSSTKSPTNDQFRQKKPRGGSVKADSRTSSRHESDGDSKVVTRSEHERVSSEREEKPRPLSEAKSTSQSESDEDGTQARRRQQQERTGSSSIKSKLGSKPQDEAAAVKHNEAAGAADRMSFSDEEEEA</sequence>
<feature type="compositionally biased region" description="Low complexity" evidence="2">
    <location>
        <begin position="615"/>
        <end position="629"/>
    </location>
</feature>
<feature type="compositionally biased region" description="Basic and acidic residues" evidence="2">
    <location>
        <begin position="630"/>
        <end position="641"/>
    </location>
</feature>
<feature type="region of interest" description="Disordered" evidence="2">
    <location>
        <begin position="463"/>
        <end position="658"/>
    </location>
</feature>
<feature type="coiled-coil region" evidence="1">
    <location>
        <begin position="338"/>
        <end position="404"/>
    </location>
</feature>
<feature type="compositionally biased region" description="Basic and acidic residues" evidence="2">
    <location>
        <begin position="554"/>
        <end position="591"/>
    </location>
</feature>
<organism evidence="3 4">
    <name type="scientific">Lagenidium giganteum</name>
    <dbReference type="NCBI Taxonomy" id="4803"/>
    <lineage>
        <taxon>Eukaryota</taxon>
        <taxon>Sar</taxon>
        <taxon>Stramenopiles</taxon>
        <taxon>Oomycota</taxon>
        <taxon>Peronosporomycetes</taxon>
        <taxon>Pythiales</taxon>
        <taxon>Pythiaceae</taxon>
    </lineage>
</organism>
<proteinExistence type="predicted"/>
<protein>
    <submittedName>
        <fullName evidence="3">Uncharacterized protein</fullName>
    </submittedName>
</protein>
<dbReference type="EMBL" id="DAKRPA010000132">
    <property type="protein sequence ID" value="DAZ97526.1"/>
    <property type="molecule type" value="Genomic_DNA"/>
</dbReference>
<reference evidence="3" key="1">
    <citation type="submission" date="2022-11" db="EMBL/GenBank/DDBJ databases">
        <authorList>
            <person name="Morgan W.R."/>
            <person name="Tartar A."/>
        </authorList>
    </citation>
    <scope>NUCLEOTIDE SEQUENCE</scope>
    <source>
        <strain evidence="3">ARSEF 373</strain>
    </source>
</reference>